<organism evidence="8 9">
    <name type="scientific">Labrys monachus</name>
    <dbReference type="NCBI Taxonomy" id="217067"/>
    <lineage>
        <taxon>Bacteria</taxon>
        <taxon>Pseudomonadati</taxon>
        <taxon>Pseudomonadota</taxon>
        <taxon>Alphaproteobacteria</taxon>
        <taxon>Hyphomicrobiales</taxon>
        <taxon>Xanthobacteraceae</taxon>
        <taxon>Labrys</taxon>
    </lineage>
</organism>
<feature type="transmembrane region" description="Helical" evidence="7">
    <location>
        <begin position="105"/>
        <end position="124"/>
    </location>
</feature>
<evidence type="ECO:0000256" key="7">
    <source>
        <dbReference type="SAM" id="Phobius"/>
    </source>
</evidence>
<evidence type="ECO:0000256" key="5">
    <source>
        <dbReference type="ARBA" id="ARBA00022989"/>
    </source>
</evidence>
<feature type="transmembrane region" description="Helical" evidence="7">
    <location>
        <begin position="35"/>
        <end position="66"/>
    </location>
</feature>
<dbReference type="PANTHER" id="PTHR33452:SF1">
    <property type="entry name" value="INNER MEMBRANE PROTEIN YPHA-RELATED"/>
    <property type="match status" value="1"/>
</dbReference>
<keyword evidence="6 7" id="KW-0472">Membrane</keyword>
<dbReference type="EMBL" id="JAUSVK010000001">
    <property type="protein sequence ID" value="MDQ0395030.1"/>
    <property type="molecule type" value="Genomic_DNA"/>
</dbReference>
<evidence type="ECO:0000256" key="6">
    <source>
        <dbReference type="ARBA" id="ARBA00023136"/>
    </source>
</evidence>
<feature type="transmembrane region" description="Helical" evidence="7">
    <location>
        <begin position="72"/>
        <end position="93"/>
    </location>
</feature>
<proteinExistence type="inferred from homology"/>
<evidence type="ECO:0000256" key="3">
    <source>
        <dbReference type="ARBA" id="ARBA00022475"/>
    </source>
</evidence>
<evidence type="ECO:0000256" key="1">
    <source>
        <dbReference type="ARBA" id="ARBA00004651"/>
    </source>
</evidence>
<dbReference type="Pfam" id="PF07681">
    <property type="entry name" value="DoxX"/>
    <property type="match status" value="1"/>
</dbReference>
<gene>
    <name evidence="8" type="ORF">J3R73_004822</name>
</gene>
<keyword evidence="9" id="KW-1185">Reference proteome</keyword>
<comment type="caution">
    <text evidence="8">The sequence shown here is derived from an EMBL/GenBank/DDBJ whole genome shotgun (WGS) entry which is preliminary data.</text>
</comment>
<dbReference type="InterPro" id="IPR032808">
    <property type="entry name" value="DoxX"/>
</dbReference>
<dbReference type="PANTHER" id="PTHR33452">
    <property type="entry name" value="OXIDOREDUCTASE CATD-RELATED"/>
    <property type="match status" value="1"/>
</dbReference>
<protein>
    <submittedName>
        <fullName evidence="8">Oxidoreductase</fullName>
    </submittedName>
</protein>
<comment type="subcellular location">
    <subcellularLocation>
        <location evidence="1">Cell membrane</location>
        <topology evidence="1">Multi-pass membrane protein</topology>
    </subcellularLocation>
</comment>
<sequence length="139" mass="14484">MSADTRYTPLIGRILIALIYVMSGWMKLTAPAGTIAYIAAAGLPMPAVALVVAIVIELIGGILLIVGYQTRIVALLMAIFTVAAAFGFHSNLADQNMFIHFFKNIAMTGGLLQVVAFGAGSLSLDAKFGNAKGLRGVAA</sequence>
<accession>A0ABU0FKA2</accession>
<dbReference type="InterPro" id="IPR051907">
    <property type="entry name" value="DoxX-like_oxidoreductase"/>
</dbReference>
<evidence type="ECO:0000256" key="4">
    <source>
        <dbReference type="ARBA" id="ARBA00022692"/>
    </source>
</evidence>
<comment type="similarity">
    <text evidence="2">Belongs to the DoxX family.</text>
</comment>
<dbReference type="Proteomes" id="UP001237448">
    <property type="component" value="Unassembled WGS sequence"/>
</dbReference>
<evidence type="ECO:0000313" key="8">
    <source>
        <dbReference type="EMBL" id="MDQ0395030.1"/>
    </source>
</evidence>
<keyword evidence="4 7" id="KW-0812">Transmembrane</keyword>
<reference evidence="8 9" key="1">
    <citation type="submission" date="2023-07" db="EMBL/GenBank/DDBJ databases">
        <title>Genomic Encyclopedia of Type Strains, Phase IV (KMG-IV): sequencing the most valuable type-strain genomes for metagenomic binning, comparative biology and taxonomic classification.</title>
        <authorList>
            <person name="Goeker M."/>
        </authorList>
    </citation>
    <scope>NUCLEOTIDE SEQUENCE [LARGE SCALE GENOMIC DNA]</scope>
    <source>
        <strain evidence="8 9">DSM 5896</strain>
    </source>
</reference>
<keyword evidence="5 7" id="KW-1133">Transmembrane helix</keyword>
<keyword evidence="3" id="KW-1003">Cell membrane</keyword>
<evidence type="ECO:0000256" key="2">
    <source>
        <dbReference type="ARBA" id="ARBA00006679"/>
    </source>
</evidence>
<evidence type="ECO:0000313" key="9">
    <source>
        <dbReference type="Proteomes" id="UP001237448"/>
    </source>
</evidence>
<name>A0ABU0FKA2_9HYPH</name>
<dbReference type="RefSeq" id="WP_307433194.1">
    <property type="nucleotide sequence ID" value="NZ_JAUSVK010000001.1"/>
</dbReference>